<keyword evidence="4" id="KW-1185">Reference proteome</keyword>
<feature type="compositionally biased region" description="Basic and acidic residues" evidence="2">
    <location>
        <begin position="80"/>
        <end position="89"/>
    </location>
</feature>
<feature type="compositionally biased region" description="Low complexity" evidence="2">
    <location>
        <begin position="153"/>
        <end position="171"/>
    </location>
</feature>
<keyword evidence="1" id="KW-0597">Phosphoprotein</keyword>
<dbReference type="EMBL" id="JAIZAY010000004">
    <property type="protein sequence ID" value="KAJ8044107.1"/>
    <property type="molecule type" value="Genomic_DNA"/>
</dbReference>
<proteinExistence type="predicted"/>
<dbReference type="AlphaFoldDB" id="A0A9Q1CFA0"/>
<dbReference type="Pfam" id="PF15336">
    <property type="entry name" value="Auts2"/>
    <property type="match status" value="1"/>
</dbReference>
<feature type="region of interest" description="Disordered" evidence="2">
    <location>
        <begin position="851"/>
        <end position="904"/>
    </location>
</feature>
<feature type="compositionally biased region" description="Pro residues" evidence="2">
    <location>
        <begin position="177"/>
        <end position="186"/>
    </location>
</feature>
<feature type="region of interest" description="Disordered" evidence="2">
    <location>
        <begin position="518"/>
        <end position="663"/>
    </location>
</feature>
<evidence type="ECO:0000313" key="4">
    <source>
        <dbReference type="Proteomes" id="UP001152320"/>
    </source>
</evidence>
<gene>
    <name evidence="3" type="ORF">HOLleu_11479</name>
</gene>
<feature type="compositionally biased region" description="Basic and acidic residues" evidence="2">
    <location>
        <begin position="525"/>
        <end position="602"/>
    </location>
</feature>
<protein>
    <submittedName>
        <fullName evidence="3">Autism susceptibility protein2 protein</fullName>
    </submittedName>
</protein>
<comment type="caution">
    <text evidence="3">The sequence shown here is derived from an EMBL/GenBank/DDBJ whole genome shotgun (WGS) entry which is preliminary data.</text>
</comment>
<evidence type="ECO:0000313" key="3">
    <source>
        <dbReference type="EMBL" id="KAJ8044107.1"/>
    </source>
</evidence>
<feature type="region of interest" description="Disordered" evidence="2">
    <location>
        <begin position="448"/>
        <end position="472"/>
    </location>
</feature>
<evidence type="ECO:0000256" key="1">
    <source>
        <dbReference type="ARBA" id="ARBA00022553"/>
    </source>
</evidence>
<feature type="compositionally biased region" description="Low complexity" evidence="2">
    <location>
        <begin position="50"/>
        <end position="79"/>
    </location>
</feature>
<dbReference type="Proteomes" id="UP001152320">
    <property type="component" value="Chromosome 4"/>
</dbReference>
<feature type="region of interest" description="Disordered" evidence="2">
    <location>
        <begin position="202"/>
        <end position="222"/>
    </location>
</feature>
<dbReference type="PANTHER" id="PTHR14429">
    <property type="entry name" value="FIBROSIN FAMILY MEMBER"/>
    <property type="match status" value="1"/>
</dbReference>
<feature type="compositionally biased region" description="Polar residues" evidence="2">
    <location>
        <begin position="27"/>
        <end position="49"/>
    </location>
</feature>
<organism evidence="3 4">
    <name type="scientific">Holothuria leucospilota</name>
    <name type="common">Black long sea cucumber</name>
    <name type="synonym">Mertensiothuria leucospilota</name>
    <dbReference type="NCBI Taxonomy" id="206669"/>
    <lineage>
        <taxon>Eukaryota</taxon>
        <taxon>Metazoa</taxon>
        <taxon>Echinodermata</taxon>
        <taxon>Eleutherozoa</taxon>
        <taxon>Echinozoa</taxon>
        <taxon>Holothuroidea</taxon>
        <taxon>Aspidochirotacea</taxon>
        <taxon>Aspidochirotida</taxon>
        <taxon>Holothuriidae</taxon>
        <taxon>Holothuria</taxon>
    </lineage>
</organism>
<sequence>MRKVEVSEEGSDLFASTATANRRDLVTNVTAKSTQTNGGPSPESVPNQEPTSLATVPTTTTTTTTTVSTTPAAVAVSTATDRKPLREEQTSITQTEPHAEAPHSSAKQPIVIEPEKRQNPEQERGSKEKERQGDPEREKALERKRERERLYNSRGPSWSGSQPGSSSAGHSQRPPSHHPPYGPVPGPVSSYRLSPCLPPLQNPHSMFSATSVRPQTPLTSTALPMPTPATQSTNPFGPENGPNFSYPGVKDSSIRPPSGNQQQELIQELNNRFIHNQQSMTYPPMPFMRETHMHQHMHQHQHTHAFVPPAPIMGSTLLPTATPQLTREREQHKAFQLGMGIPPPSVPVIPPSSIGNSLGSSGHGAFQPKKAGKWCKAHVTVAWLIHHDQQQKAKVESHKEQLGKPGPHLFSPHRHLDPHMQSFFQHGPPGLPHAQLPGAPHHASLLTPPSSGQLGIPPPKHNGYSSIGSLGFPPGSSASKGLGGIFSDRESLTVPSMGSSHSHWARLYHRPPQGFPHMGPTWVKPEPERPKEAFLDRDRLKEEERLREKEKLEHERQRERERRDASNSDHSTRKDDTDHRSSLQNHDRGSSSRATDGDRDGHSSQNGKLLDGRISGGLRTSPPRFPHDIRTLDMHRDPRADSAFNNVLHSNPLYHKDDRREHEKERVEAMHNSVGLHPVSILERNRLEASSSFNPPLHGLDALHRAPNPSQWDVLGRVHPLDQLRPPDLLELERDRLFRSTLPQVPVLDGDRFREREPHDFTRDNPLAFRRMEAQQHQVAHFLEERDRLIEAERNRLLHVADHPQIGLLPKPMIGASQFHLPRTSLYPFLAHKNGTPPTTQPPPPLISSIMGNGIGAFPLGSRPHSRNTSPKNRELLLKQEPMSGEHSQSSREKATPDKEAQSR</sequence>
<feature type="compositionally biased region" description="Basic and acidic residues" evidence="2">
    <location>
        <begin position="625"/>
        <end position="640"/>
    </location>
</feature>
<feature type="compositionally biased region" description="Basic and acidic residues" evidence="2">
    <location>
        <begin position="889"/>
        <end position="904"/>
    </location>
</feature>
<feature type="compositionally biased region" description="Basic and acidic residues" evidence="2">
    <location>
        <begin position="113"/>
        <end position="151"/>
    </location>
</feature>
<evidence type="ECO:0000256" key="2">
    <source>
        <dbReference type="SAM" id="MobiDB-lite"/>
    </source>
</evidence>
<feature type="compositionally biased region" description="Basic and acidic residues" evidence="2">
    <location>
        <begin position="654"/>
        <end position="663"/>
    </location>
</feature>
<dbReference type="OrthoDB" id="10060000at2759"/>
<dbReference type="InterPro" id="IPR023246">
    <property type="entry name" value="AUTS2"/>
</dbReference>
<feature type="region of interest" description="Disordered" evidence="2">
    <location>
        <begin position="1"/>
        <end position="187"/>
    </location>
</feature>
<accession>A0A9Q1CFA0</accession>
<dbReference type="PANTHER" id="PTHR14429:SF22">
    <property type="entry name" value="AGAP013055-PA"/>
    <property type="match status" value="1"/>
</dbReference>
<reference evidence="3" key="1">
    <citation type="submission" date="2021-10" db="EMBL/GenBank/DDBJ databases">
        <title>Tropical sea cucumber genome reveals ecological adaptation and Cuvierian tubules defense mechanism.</title>
        <authorList>
            <person name="Chen T."/>
        </authorList>
    </citation>
    <scope>NUCLEOTIDE SEQUENCE</scope>
    <source>
        <strain evidence="3">Nanhai2018</strain>
        <tissue evidence="3">Muscle</tissue>
    </source>
</reference>
<name>A0A9Q1CFA0_HOLLE</name>